<dbReference type="SMART" id="SM00823">
    <property type="entry name" value="PKS_PP"/>
    <property type="match status" value="1"/>
</dbReference>
<keyword evidence="4" id="KW-0677">Repeat</keyword>
<evidence type="ECO:0000313" key="8">
    <source>
        <dbReference type="Proteomes" id="UP000274358"/>
    </source>
</evidence>
<dbReference type="GO" id="GO:0044550">
    <property type="term" value="P:secondary metabolite biosynthetic process"/>
    <property type="evidence" value="ECO:0007669"/>
    <property type="project" value="TreeGrafter"/>
</dbReference>
<dbReference type="InterPro" id="IPR020845">
    <property type="entry name" value="AMP-binding_CS"/>
</dbReference>
<keyword evidence="3" id="KW-0597">Phosphoprotein</keyword>
<dbReference type="InterPro" id="IPR029063">
    <property type="entry name" value="SAM-dependent_MTases_sf"/>
</dbReference>
<dbReference type="InterPro" id="IPR036736">
    <property type="entry name" value="ACP-like_sf"/>
</dbReference>
<dbReference type="Gene3D" id="3.30.300.30">
    <property type="match status" value="2"/>
</dbReference>
<evidence type="ECO:0000259" key="6">
    <source>
        <dbReference type="PROSITE" id="PS50075"/>
    </source>
</evidence>
<evidence type="ECO:0000256" key="2">
    <source>
        <dbReference type="ARBA" id="ARBA00022450"/>
    </source>
</evidence>
<dbReference type="PROSITE" id="PS00012">
    <property type="entry name" value="PHOSPHOPANTETHEINE"/>
    <property type="match status" value="1"/>
</dbReference>
<comment type="caution">
    <text evidence="7">The sequence shown here is derived from an EMBL/GenBank/DDBJ whole genome shotgun (WGS) entry which is preliminary data.</text>
</comment>
<dbReference type="SUPFAM" id="SSF47336">
    <property type="entry name" value="ACP-like"/>
    <property type="match status" value="1"/>
</dbReference>
<dbReference type="PROSITE" id="PS50075">
    <property type="entry name" value="CARRIER"/>
    <property type="match status" value="1"/>
</dbReference>
<gene>
    <name evidence="7" type="ORF">EKH80_03610</name>
</gene>
<evidence type="ECO:0000256" key="3">
    <source>
        <dbReference type="ARBA" id="ARBA00022553"/>
    </source>
</evidence>
<name>A0A3S0WY68_9GAMM</name>
<dbReference type="InterPro" id="IPR045851">
    <property type="entry name" value="AMP-bd_C_sf"/>
</dbReference>
<organism evidence="7 8">
    <name type="scientific">Dyella choica</name>
    <dbReference type="NCBI Taxonomy" id="1927959"/>
    <lineage>
        <taxon>Bacteria</taxon>
        <taxon>Pseudomonadati</taxon>
        <taxon>Pseudomonadota</taxon>
        <taxon>Gammaproteobacteria</taxon>
        <taxon>Lysobacterales</taxon>
        <taxon>Rhodanobacteraceae</taxon>
        <taxon>Dyella</taxon>
    </lineage>
</organism>
<dbReference type="Pfam" id="PF00501">
    <property type="entry name" value="AMP-binding"/>
    <property type="match status" value="1"/>
</dbReference>
<dbReference type="Gene3D" id="3.40.50.1820">
    <property type="entry name" value="alpha/beta hydrolase"/>
    <property type="match status" value="1"/>
</dbReference>
<feature type="domain" description="Carrier" evidence="6">
    <location>
        <begin position="948"/>
        <end position="1023"/>
    </location>
</feature>
<evidence type="ECO:0000256" key="5">
    <source>
        <dbReference type="SAM" id="MobiDB-lite"/>
    </source>
</evidence>
<dbReference type="SUPFAM" id="SSF56801">
    <property type="entry name" value="Acetyl-CoA synthetase-like"/>
    <property type="match status" value="1"/>
</dbReference>
<dbReference type="GO" id="GO:0005737">
    <property type="term" value="C:cytoplasm"/>
    <property type="evidence" value="ECO:0007669"/>
    <property type="project" value="TreeGrafter"/>
</dbReference>
<dbReference type="SUPFAM" id="SSF53335">
    <property type="entry name" value="S-adenosyl-L-methionine-dependent methyltransferases"/>
    <property type="match status" value="1"/>
</dbReference>
<dbReference type="FunFam" id="3.40.50.12780:FF:000012">
    <property type="entry name" value="Non-ribosomal peptide synthetase"/>
    <property type="match status" value="1"/>
</dbReference>
<dbReference type="InterPro" id="IPR000873">
    <property type="entry name" value="AMP-dep_synth/lig_dom"/>
</dbReference>
<dbReference type="PANTHER" id="PTHR45527:SF1">
    <property type="entry name" value="FATTY ACID SYNTHASE"/>
    <property type="match status" value="1"/>
</dbReference>
<dbReference type="InterPro" id="IPR020806">
    <property type="entry name" value="PKS_PP-bd"/>
</dbReference>
<feature type="region of interest" description="Disordered" evidence="5">
    <location>
        <begin position="1"/>
        <end position="26"/>
    </location>
</feature>
<evidence type="ECO:0000256" key="1">
    <source>
        <dbReference type="ARBA" id="ARBA00001957"/>
    </source>
</evidence>
<evidence type="ECO:0000256" key="4">
    <source>
        <dbReference type="ARBA" id="ARBA00022737"/>
    </source>
</evidence>
<comment type="cofactor">
    <cofactor evidence="1">
        <name>pantetheine 4'-phosphate</name>
        <dbReference type="ChEBI" id="CHEBI:47942"/>
    </cofactor>
</comment>
<evidence type="ECO:0000313" key="7">
    <source>
        <dbReference type="EMBL" id="RUL78900.1"/>
    </source>
</evidence>
<dbReference type="InterPro" id="IPR013217">
    <property type="entry name" value="Methyltransf_12"/>
</dbReference>
<dbReference type="Pfam" id="PF00550">
    <property type="entry name" value="PP-binding"/>
    <property type="match status" value="1"/>
</dbReference>
<dbReference type="GO" id="GO:0043041">
    <property type="term" value="P:amino acid activation for nonribosomal peptide biosynthetic process"/>
    <property type="evidence" value="ECO:0007669"/>
    <property type="project" value="TreeGrafter"/>
</dbReference>
<dbReference type="FunFam" id="3.40.50.980:FF:000001">
    <property type="entry name" value="Non-ribosomal peptide synthetase"/>
    <property type="match status" value="1"/>
</dbReference>
<dbReference type="CDD" id="cd02440">
    <property type="entry name" value="AdoMet_MTases"/>
    <property type="match status" value="1"/>
</dbReference>
<dbReference type="NCBIfam" id="TIGR01733">
    <property type="entry name" value="AA-adenyl-dom"/>
    <property type="match status" value="1"/>
</dbReference>
<dbReference type="AlphaFoldDB" id="A0A3S0WY68"/>
<dbReference type="InterPro" id="IPR009081">
    <property type="entry name" value="PP-bd_ACP"/>
</dbReference>
<protein>
    <submittedName>
        <fullName evidence="7">Amino acid adenylation domain-containing protein</fullName>
    </submittedName>
</protein>
<dbReference type="PROSITE" id="PS00455">
    <property type="entry name" value="AMP_BINDING"/>
    <property type="match status" value="1"/>
</dbReference>
<dbReference type="InterPro" id="IPR029058">
    <property type="entry name" value="AB_hydrolase_fold"/>
</dbReference>
<dbReference type="InterPro" id="IPR006162">
    <property type="entry name" value="Ppantetheine_attach_site"/>
</dbReference>
<dbReference type="EMBL" id="RYYV01000002">
    <property type="protein sequence ID" value="RUL78900.1"/>
    <property type="molecule type" value="Genomic_DNA"/>
</dbReference>
<proteinExistence type="predicted"/>
<reference evidence="7 8" key="1">
    <citation type="submission" date="2018-12" db="EMBL/GenBank/DDBJ databases">
        <title>Dyella dinghuensis sp. nov. DHOA06 and Dyella choica sp. nov. 4M-K27, isolated from forest soil.</title>
        <authorList>
            <person name="Qiu L.-H."/>
            <person name="Gao Z.-H."/>
        </authorList>
    </citation>
    <scope>NUCLEOTIDE SEQUENCE [LARGE SCALE GENOMIC DNA]</scope>
    <source>
        <strain evidence="7 8">4M-K27</strain>
    </source>
</reference>
<dbReference type="InterPro" id="IPR010071">
    <property type="entry name" value="AA_adenyl_dom"/>
</dbReference>
<dbReference type="GO" id="GO:0031177">
    <property type="term" value="F:phosphopantetheine binding"/>
    <property type="evidence" value="ECO:0007669"/>
    <property type="project" value="InterPro"/>
</dbReference>
<dbReference type="Proteomes" id="UP000274358">
    <property type="component" value="Unassembled WGS sequence"/>
</dbReference>
<accession>A0A3S0WY68</accession>
<dbReference type="Gene3D" id="3.40.50.12780">
    <property type="entry name" value="N-terminal domain of ligase-like"/>
    <property type="match status" value="1"/>
</dbReference>
<sequence>MHGHTPNGGVVHNTRENGAPSTAAASVGRAVDDGVTLTQLFEAHAARAPHAVALCLDDEQLTYAQLNARANRLARWLVAQGAAPERLIGIALPRSIDAIVAVLAVLKTGAAYLPLDPDYPRQRLESMLRDAVPLLVLSSRRAEVEISVTRTVFLDDADITAAIAAMPGSTGQALQAVLHSLQMAYVLYTSGSTGVPKGVAITHAGVGPLLRSYRDRLRIDADSRMLQFASLNFDASFAEIGMALGLGACLVLAQAGDLVPGPALAQTCQRQRITHMALPPSLLATMAHDSLPGVRTLVVGGEACPPELAKPWSAGRRLINAYGPTEITVDALISAPLNGDASQRVPLGEPVCEARAYVLDDALKQVADGEEGELYLAGPGLARGYLHRAALSSERFVADPHGPPGSRMYRSGDRVRRQAGSFRFVGRADQQIKWHGLRIEPGEIEACLLRHPDVVQAAVVVREDRPGQHQLVGYVAQRETAPEPPGEAAEVAHVSEWQHLHDRFYGEQAELAGEEDFTGWNSSYDGTPIALEHMREWRQATVERVLAMQPGHVLELGVGTGLVMWQVAPHCQSYWGTDFSRPVIDSLRERVARQPTLRERVQLRHQPAHDGNGLPRGYFDTIVINSVVMYFPGVDYLLGVLRLCVELLAPGGRIYLGDIRNLRLLRCFATAIAWHRAETARHSIGETRRAVEQELLLENELLLDPVFFAALPAWIDGLAGVDIQLKRGRCHNELTRHRYDVVLHKRGASPVSLAEGAQLAWLRDVASLEQVAAHLQSQRPSMLRVSGIPNARLVDEVAAMRAVWESADGHALTRTLVPQVGAKGVDPEDWHELARCLGYQVATTWARAGQDDRYDAVFFAEQAPALTDVYRTGHPIPLPSGAYANRLDHGRTARALAAALRPYLAERLPATMIPSAIVVLPSLPLNANGKLDRTALPAPELSRQDSRDPGTPNESLLAGLFAQVLGLDRVGIDDSFFELGGHSLLAMRLVALVRQACGAELPVRALFETPTVAMLAPQLDQAPRATRAPLRPMQSTEQPLP</sequence>
<dbReference type="InterPro" id="IPR042099">
    <property type="entry name" value="ANL_N_sf"/>
</dbReference>
<dbReference type="Gene3D" id="3.40.50.150">
    <property type="entry name" value="Vaccinia Virus protein VP39"/>
    <property type="match status" value="1"/>
</dbReference>
<keyword evidence="2" id="KW-0596">Phosphopantetheine</keyword>
<keyword evidence="8" id="KW-1185">Reference proteome</keyword>
<dbReference type="FunFam" id="1.10.1200.10:FF:000005">
    <property type="entry name" value="Nonribosomal peptide synthetase 1"/>
    <property type="match status" value="1"/>
</dbReference>
<dbReference type="Pfam" id="PF08242">
    <property type="entry name" value="Methyltransf_12"/>
    <property type="match status" value="1"/>
</dbReference>
<dbReference type="PANTHER" id="PTHR45527">
    <property type="entry name" value="NONRIBOSOMAL PEPTIDE SYNTHETASE"/>
    <property type="match status" value="1"/>
</dbReference>